<dbReference type="SMART" id="SM00220">
    <property type="entry name" value="S_TKc"/>
    <property type="match status" value="1"/>
</dbReference>
<evidence type="ECO:0000256" key="6">
    <source>
        <dbReference type="PROSITE-ProRule" id="PRU10141"/>
    </source>
</evidence>
<dbReference type="InterPro" id="IPR011009">
    <property type="entry name" value="Kinase-like_dom_sf"/>
</dbReference>
<comment type="caution">
    <text evidence="9">The sequence shown here is derived from an EMBL/GenBank/DDBJ whole genome shotgun (WGS) entry which is preliminary data.</text>
</comment>
<keyword evidence="5 6" id="KW-0067">ATP-binding</keyword>
<reference evidence="9" key="1">
    <citation type="submission" date="2023-10" db="EMBL/GenBank/DDBJ databases">
        <authorList>
            <person name="Chen Y."/>
            <person name="Shah S."/>
            <person name="Dougan E. K."/>
            <person name="Thang M."/>
            <person name="Chan C."/>
        </authorList>
    </citation>
    <scope>NUCLEOTIDE SEQUENCE [LARGE SCALE GENOMIC DNA]</scope>
</reference>
<keyword evidence="10" id="KW-1185">Reference proteome</keyword>
<dbReference type="InterPro" id="IPR008271">
    <property type="entry name" value="Ser/Thr_kinase_AS"/>
</dbReference>
<feature type="binding site" evidence="6">
    <location>
        <position position="74"/>
    </location>
    <ligand>
        <name>ATP</name>
        <dbReference type="ChEBI" id="CHEBI:30616"/>
    </ligand>
</feature>
<evidence type="ECO:0000259" key="8">
    <source>
        <dbReference type="PROSITE" id="PS50011"/>
    </source>
</evidence>
<dbReference type="EMBL" id="CAUYUJ010019394">
    <property type="protein sequence ID" value="CAK0890859.1"/>
    <property type="molecule type" value="Genomic_DNA"/>
</dbReference>
<evidence type="ECO:0000256" key="7">
    <source>
        <dbReference type="SAM" id="MobiDB-lite"/>
    </source>
</evidence>
<proteinExistence type="predicted"/>
<feature type="domain" description="Protein kinase" evidence="8">
    <location>
        <begin position="46"/>
        <end position="368"/>
    </location>
</feature>
<protein>
    <recommendedName>
        <fullName evidence="8">Protein kinase domain-containing protein</fullName>
    </recommendedName>
</protein>
<dbReference type="Proteomes" id="UP001189429">
    <property type="component" value="Unassembled WGS sequence"/>
</dbReference>
<keyword evidence="2" id="KW-0808">Transferase</keyword>
<evidence type="ECO:0000256" key="1">
    <source>
        <dbReference type="ARBA" id="ARBA00022527"/>
    </source>
</evidence>
<evidence type="ECO:0000256" key="2">
    <source>
        <dbReference type="ARBA" id="ARBA00022679"/>
    </source>
</evidence>
<dbReference type="InterPro" id="IPR017441">
    <property type="entry name" value="Protein_kinase_ATP_BS"/>
</dbReference>
<sequence length="706" mass="78400">MEEIAGDGGDIVEVSSDEEGAQDKPMSCPGTDADGCGGPPSHFRGYRLGRELGSGGSGKVFECKGDFETKYAVKAVSLRRIQLSANADRQQTLLRREVEILKALPPHPHIVQMFDAFEEGRWFLLILELVLGGDLFSVLTARRPARFSEPEAVHVLWQVVEGLSFLHGQGVIHRDLKLENILVSSQQRRSADILYGVKITDFGLSKAVVAARLAALTLAMAALGRAALTLVQYNPAYAKHDRLADISANLRAADVIGHKTRIDFIIGPKGLLPGITACSTWRRTALKLQVSKKFPDHTPVGITHYIEVPTAPLQREHTKWDLDRVAALLQRGEDRAEFLTALGQKLISHANDFAEAEKASTPDMHYALFLNCVREAATPLFTRRIHSPVYLKISAAGSAVSCCRLIHAMCGYWRCFFRAYHTGDGKLRSGQIKQMSNTDVLKYWKLGRINMNPKANPWARQFFKDLQDLAEDEEAREFNMLSEPMDTGTPQEGIDVEAAEGPRLKGGRVSRPQRRQRRRNKEQPKAVQMADGGMKTMILVMLKQLIINTKQLREIRGQLYDTYLVEAKAKPVVSMHQGGAAYAAAVKEKGKGHNLGPPAATVFVYLLKALMELEVGAQNRKGLEQLLQRIEHFEPWDLVQMCHVCRLEKCYDEGKIKIVLATPVAEVRKLMRQCMEQIGATTTVGQAPAGYLEEELGAYVDMIGSS</sequence>
<dbReference type="PANTHER" id="PTHR24345">
    <property type="entry name" value="SERINE/THREONINE-PROTEIN KINASE PLK"/>
    <property type="match status" value="1"/>
</dbReference>
<gene>
    <name evidence="9" type="ORF">PCOR1329_LOCUS70960</name>
</gene>
<dbReference type="PROSITE" id="PS00108">
    <property type="entry name" value="PROTEIN_KINASE_ST"/>
    <property type="match status" value="1"/>
</dbReference>
<evidence type="ECO:0000313" key="10">
    <source>
        <dbReference type="Proteomes" id="UP001189429"/>
    </source>
</evidence>
<dbReference type="InterPro" id="IPR000719">
    <property type="entry name" value="Prot_kinase_dom"/>
</dbReference>
<organism evidence="9 10">
    <name type="scientific">Prorocentrum cordatum</name>
    <dbReference type="NCBI Taxonomy" id="2364126"/>
    <lineage>
        <taxon>Eukaryota</taxon>
        <taxon>Sar</taxon>
        <taxon>Alveolata</taxon>
        <taxon>Dinophyceae</taxon>
        <taxon>Prorocentrales</taxon>
        <taxon>Prorocentraceae</taxon>
        <taxon>Prorocentrum</taxon>
    </lineage>
</organism>
<evidence type="ECO:0000256" key="4">
    <source>
        <dbReference type="ARBA" id="ARBA00022777"/>
    </source>
</evidence>
<evidence type="ECO:0000313" key="9">
    <source>
        <dbReference type="EMBL" id="CAK0890859.1"/>
    </source>
</evidence>
<dbReference type="PANTHER" id="PTHR24345:SF91">
    <property type="entry name" value="SERINE_THREONINE-PROTEIN KINASE PLK4"/>
    <property type="match status" value="1"/>
</dbReference>
<dbReference type="Pfam" id="PF00069">
    <property type="entry name" value="Pkinase"/>
    <property type="match status" value="1"/>
</dbReference>
<evidence type="ECO:0000256" key="3">
    <source>
        <dbReference type="ARBA" id="ARBA00022741"/>
    </source>
</evidence>
<keyword evidence="3 6" id="KW-0547">Nucleotide-binding</keyword>
<keyword evidence="4" id="KW-0418">Kinase</keyword>
<dbReference type="SUPFAM" id="SSF56112">
    <property type="entry name" value="Protein kinase-like (PK-like)"/>
    <property type="match status" value="1"/>
</dbReference>
<feature type="region of interest" description="Disordered" evidence="7">
    <location>
        <begin position="1"/>
        <end position="36"/>
    </location>
</feature>
<keyword evidence="1" id="KW-0723">Serine/threonine-protein kinase</keyword>
<accession>A0ABN9WVJ2</accession>
<evidence type="ECO:0000256" key="5">
    <source>
        <dbReference type="ARBA" id="ARBA00022840"/>
    </source>
</evidence>
<dbReference type="Gene3D" id="1.10.510.10">
    <property type="entry name" value="Transferase(Phosphotransferase) domain 1"/>
    <property type="match status" value="1"/>
</dbReference>
<feature type="compositionally biased region" description="Basic residues" evidence="7">
    <location>
        <begin position="505"/>
        <end position="520"/>
    </location>
</feature>
<dbReference type="PROSITE" id="PS00107">
    <property type="entry name" value="PROTEIN_KINASE_ATP"/>
    <property type="match status" value="1"/>
</dbReference>
<dbReference type="PROSITE" id="PS50011">
    <property type="entry name" value="PROTEIN_KINASE_DOM"/>
    <property type="match status" value="1"/>
</dbReference>
<name>A0ABN9WVJ2_9DINO</name>
<feature type="region of interest" description="Disordered" evidence="7">
    <location>
        <begin position="481"/>
        <end position="528"/>
    </location>
</feature>